<keyword evidence="3" id="KW-0560">Oxidoreductase</keyword>
<reference evidence="6" key="1">
    <citation type="submission" date="2022-07" db="EMBL/GenBank/DDBJ databases">
        <title>Phylogenomic reconstructions and comparative analyses of Kickxellomycotina fungi.</title>
        <authorList>
            <person name="Reynolds N.K."/>
            <person name="Stajich J.E."/>
            <person name="Barry K."/>
            <person name="Grigoriev I.V."/>
            <person name="Crous P."/>
            <person name="Smith M.E."/>
        </authorList>
    </citation>
    <scope>NUCLEOTIDE SEQUENCE</scope>
    <source>
        <strain evidence="6">BCRC 34381</strain>
    </source>
</reference>
<dbReference type="InterPro" id="IPR001017">
    <property type="entry name" value="DH_E1"/>
</dbReference>
<evidence type="ECO:0000259" key="5">
    <source>
        <dbReference type="Pfam" id="PF00676"/>
    </source>
</evidence>
<dbReference type="GO" id="GO:0030976">
    <property type="term" value="F:thiamine pyrophosphate binding"/>
    <property type="evidence" value="ECO:0007669"/>
    <property type="project" value="InterPro"/>
</dbReference>
<organism evidence="6 7">
    <name type="scientific">Coemansia biformis</name>
    <dbReference type="NCBI Taxonomy" id="1286918"/>
    <lineage>
        <taxon>Eukaryota</taxon>
        <taxon>Fungi</taxon>
        <taxon>Fungi incertae sedis</taxon>
        <taxon>Zoopagomycota</taxon>
        <taxon>Kickxellomycotina</taxon>
        <taxon>Kickxellomycetes</taxon>
        <taxon>Kickxellales</taxon>
        <taxon>Kickxellaceae</taxon>
        <taxon>Coemansia</taxon>
    </lineage>
</organism>
<evidence type="ECO:0000256" key="4">
    <source>
        <dbReference type="ARBA" id="ARBA00023052"/>
    </source>
</evidence>
<feature type="non-terminal residue" evidence="6">
    <location>
        <position position="1"/>
    </location>
</feature>
<dbReference type="InterPro" id="IPR029061">
    <property type="entry name" value="THDP-binding"/>
</dbReference>
<dbReference type="OrthoDB" id="413077at2759"/>
<evidence type="ECO:0000256" key="1">
    <source>
        <dbReference type="ARBA" id="ARBA00001964"/>
    </source>
</evidence>
<dbReference type="SUPFAM" id="SSF52518">
    <property type="entry name" value="Thiamin diphosphate-binding fold (THDP-binding)"/>
    <property type="match status" value="1"/>
</dbReference>
<dbReference type="Proteomes" id="UP001143981">
    <property type="component" value="Unassembled WGS sequence"/>
</dbReference>
<dbReference type="GO" id="GO:0016624">
    <property type="term" value="F:oxidoreductase activity, acting on the aldehyde or oxo group of donors, disulfide as acceptor"/>
    <property type="evidence" value="ECO:0007669"/>
    <property type="project" value="InterPro"/>
</dbReference>
<dbReference type="AlphaFoldDB" id="A0A9W7Y7L0"/>
<evidence type="ECO:0000256" key="3">
    <source>
        <dbReference type="ARBA" id="ARBA00023002"/>
    </source>
</evidence>
<dbReference type="InterPro" id="IPR011603">
    <property type="entry name" value="2oxoglutarate_DH_E1"/>
</dbReference>
<dbReference type="Gene3D" id="3.40.50.970">
    <property type="match status" value="1"/>
</dbReference>
<comment type="cofactor">
    <cofactor evidence="1">
        <name>thiamine diphosphate</name>
        <dbReference type="ChEBI" id="CHEBI:58937"/>
    </cofactor>
</comment>
<proteinExistence type="inferred from homology"/>
<feature type="domain" description="Dehydrogenase E1 component" evidence="5">
    <location>
        <begin position="222"/>
        <end position="522"/>
    </location>
</feature>
<gene>
    <name evidence="6" type="ORF">LPJ61_004988</name>
</gene>
<dbReference type="PANTHER" id="PTHR23152:SF4">
    <property type="entry name" value="2-OXOADIPATE DEHYDROGENASE COMPLEX COMPONENT E1"/>
    <property type="match status" value="1"/>
</dbReference>
<comment type="similarity">
    <text evidence="2">Belongs to the alpha-ketoglutarate dehydrogenase family.</text>
</comment>
<dbReference type="EMBL" id="JANBOI010001394">
    <property type="protein sequence ID" value="KAJ1726744.1"/>
    <property type="molecule type" value="Genomic_DNA"/>
</dbReference>
<evidence type="ECO:0000313" key="7">
    <source>
        <dbReference type="Proteomes" id="UP001143981"/>
    </source>
</evidence>
<dbReference type="PANTHER" id="PTHR23152">
    <property type="entry name" value="2-OXOGLUTARATE DEHYDROGENASE"/>
    <property type="match status" value="1"/>
</dbReference>
<evidence type="ECO:0000256" key="2">
    <source>
        <dbReference type="ARBA" id="ARBA00006936"/>
    </source>
</evidence>
<dbReference type="Gene3D" id="1.10.287.1150">
    <property type="entry name" value="TPP helical domain"/>
    <property type="match status" value="1"/>
</dbReference>
<evidence type="ECO:0000313" key="6">
    <source>
        <dbReference type="EMBL" id="KAJ1726744.1"/>
    </source>
</evidence>
<comment type="caution">
    <text evidence="6">The sequence shown here is derived from an EMBL/GenBank/DDBJ whole genome shotgun (WGS) entry which is preliminary data.</text>
</comment>
<accession>A0A9W7Y7L0</accession>
<protein>
    <recommendedName>
        <fullName evidence="5">Dehydrogenase E1 component domain-containing protein</fullName>
    </recommendedName>
</protein>
<dbReference type="Pfam" id="PF00676">
    <property type="entry name" value="E1_dh"/>
    <property type="match status" value="1"/>
</dbReference>
<name>A0A9W7Y7L0_9FUNG</name>
<sequence length="526" mass="58130">MLTARASARRAAAQRVPALPRAGQKGLRAVARLPLLFLLARDYHDTYEHGCFAPPQAKLETLSADESSNRRTNANLLLLANAYRRHGHLSANLDPLGLRKGEHVEELSADVYGLTEESKTYSTKVGIIAPAKGIPVTASLQDIIAALRRIYCQTVSYEFEHIESPAVRQWFANYVESLDAQDLPERSGTFHELLIKSELFELFIQKKLPSTKRYGLEGSETIVVLLHQLIDEATRYDIFDVVASLSHRGRMNILSTLFSYPLDEIVRKFRGGSEFPDGSPYTGDMLVDLAKDAVVTIPGVSTPVNVDIVYNACHLESGTPVGMGKSRIKDINIASARSSHNHVVGDHVLPISVHGDSGFAGQGIVAESLGMSGLTHFTNGGTVHVVLNNQVGYTTPASHTRTTRYASDIAKFAEIPIIHVNGENPEDMARAARIAVAYRQKFRKDIVIDVWTFRKRGHNELDEPSFTQPAMYRQISARKSIPAAYEERLIASNRLTKERAEIVRSQWNDSLTAAFARSETCNPSEA</sequence>
<keyword evidence="4" id="KW-0786">Thiamine pyrophosphate</keyword>
<keyword evidence="7" id="KW-1185">Reference proteome</keyword>